<dbReference type="InterPro" id="IPR003959">
    <property type="entry name" value="ATPase_AAA_core"/>
</dbReference>
<feature type="domain" description="AAA+ ATPase" evidence="4">
    <location>
        <begin position="592"/>
        <end position="755"/>
    </location>
</feature>
<accession>A0A8B2YX94</accession>
<keyword evidence="6" id="KW-0645">Protease</keyword>
<dbReference type="Pfam" id="PF10431">
    <property type="entry name" value="ClpB_D2-small"/>
    <property type="match status" value="1"/>
</dbReference>
<evidence type="ECO:0000256" key="1">
    <source>
        <dbReference type="ARBA" id="ARBA00022741"/>
    </source>
</evidence>
<protein>
    <submittedName>
        <fullName evidence="6">ATP-dependent Clp protease ATP-binding subunit</fullName>
    </submittedName>
</protein>
<dbReference type="PANTHER" id="PTHR11638:SF175">
    <property type="entry name" value="ATP-DEPENDENT CLP PROTEASE, ATP-BINDING SUBUNIT CLPC"/>
    <property type="match status" value="1"/>
</dbReference>
<comment type="caution">
    <text evidence="6">The sequence shown here is derived from an EMBL/GenBank/DDBJ whole genome shotgun (WGS) entry which is preliminary data.</text>
</comment>
<dbReference type="Pfam" id="PF07724">
    <property type="entry name" value="AAA_2"/>
    <property type="match status" value="1"/>
</dbReference>
<feature type="domain" description="AAA+ ATPase" evidence="4">
    <location>
        <begin position="266"/>
        <end position="397"/>
    </location>
</feature>
<dbReference type="PRINTS" id="PR00300">
    <property type="entry name" value="CLPPROTEASEA"/>
</dbReference>
<keyword evidence="3" id="KW-0143">Chaperone</keyword>
<dbReference type="Gene3D" id="4.10.860.10">
    <property type="entry name" value="UVR domain"/>
    <property type="match status" value="1"/>
</dbReference>
<gene>
    <name evidence="6" type="ORF">DXD09_09715</name>
</gene>
<feature type="domain" description="Clp ATPase C-terminal" evidence="5">
    <location>
        <begin position="763"/>
        <end position="852"/>
    </location>
</feature>
<dbReference type="AlphaFoldDB" id="A0A8B2YX94"/>
<dbReference type="GO" id="GO:0034605">
    <property type="term" value="P:cellular response to heat"/>
    <property type="evidence" value="ECO:0007669"/>
    <property type="project" value="TreeGrafter"/>
</dbReference>
<dbReference type="GO" id="GO:0006508">
    <property type="term" value="P:proteolysis"/>
    <property type="evidence" value="ECO:0007669"/>
    <property type="project" value="UniProtKB-KW"/>
</dbReference>
<dbReference type="SUPFAM" id="SSF52540">
    <property type="entry name" value="P-loop containing nucleoside triphosphate hydrolases"/>
    <property type="match status" value="2"/>
</dbReference>
<keyword evidence="6" id="KW-0378">Hydrolase</keyword>
<dbReference type="Pfam" id="PF17871">
    <property type="entry name" value="AAA_lid_9"/>
    <property type="match status" value="1"/>
</dbReference>
<dbReference type="InterPro" id="IPR019489">
    <property type="entry name" value="Clp_ATPase_C"/>
</dbReference>
<dbReference type="GO" id="GO:0016887">
    <property type="term" value="F:ATP hydrolysis activity"/>
    <property type="evidence" value="ECO:0007669"/>
    <property type="project" value="InterPro"/>
</dbReference>
<dbReference type="Gene3D" id="1.10.1780.10">
    <property type="entry name" value="Clp, N-terminal domain"/>
    <property type="match status" value="1"/>
</dbReference>
<evidence type="ECO:0000256" key="2">
    <source>
        <dbReference type="ARBA" id="ARBA00022840"/>
    </source>
</evidence>
<dbReference type="InterPro" id="IPR001270">
    <property type="entry name" value="ClpA/B"/>
</dbReference>
<evidence type="ECO:0000259" key="5">
    <source>
        <dbReference type="SMART" id="SM01086"/>
    </source>
</evidence>
<dbReference type="EMBL" id="QSQR01000011">
    <property type="protein sequence ID" value="RGK44784.1"/>
    <property type="molecule type" value="Genomic_DNA"/>
</dbReference>
<dbReference type="Pfam" id="PF00004">
    <property type="entry name" value="AAA"/>
    <property type="match status" value="1"/>
</dbReference>
<dbReference type="SMART" id="SM00382">
    <property type="entry name" value="AAA"/>
    <property type="match status" value="2"/>
</dbReference>
<proteinExistence type="predicted"/>
<evidence type="ECO:0000256" key="3">
    <source>
        <dbReference type="ARBA" id="ARBA00023186"/>
    </source>
</evidence>
<dbReference type="Gene3D" id="3.40.50.300">
    <property type="entry name" value="P-loop containing nucleotide triphosphate hydrolases"/>
    <property type="match status" value="2"/>
</dbReference>
<keyword evidence="2 6" id="KW-0067">ATP-binding</keyword>
<organism evidence="6 7">
    <name type="scientific">Ligilactobacillus ruminis</name>
    <dbReference type="NCBI Taxonomy" id="1623"/>
    <lineage>
        <taxon>Bacteria</taxon>
        <taxon>Bacillati</taxon>
        <taxon>Bacillota</taxon>
        <taxon>Bacilli</taxon>
        <taxon>Lactobacillales</taxon>
        <taxon>Lactobacillaceae</taxon>
        <taxon>Ligilactobacillus</taxon>
    </lineage>
</organism>
<evidence type="ECO:0000313" key="6">
    <source>
        <dbReference type="EMBL" id="RGK44784.1"/>
    </source>
</evidence>
<keyword evidence="1" id="KW-0547">Nucleotide-binding</keyword>
<dbReference type="SMART" id="SM01086">
    <property type="entry name" value="ClpB_D2-small"/>
    <property type="match status" value="1"/>
</dbReference>
<evidence type="ECO:0000313" key="7">
    <source>
        <dbReference type="Proteomes" id="UP000260790"/>
    </source>
</evidence>
<name>A0A8B2YX94_9LACO</name>
<dbReference type="PANTHER" id="PTHR11638">
    <property type="entry name" value="ATP-DEPENDENT CLP PROTEASE"/>
    <property type="match status" value="1"/>
</dbReference>
<dbReference type="GO" id="GO:0005524">
    <property type="term" value="F:ATP binding"/>
    <property type="evidence" value="ECO:0007669"/>
    <property type="project" value="UniProtKB-KW"/>
</dbReference>
<evidence type="ECO:0000259" key="4">
    <source>
        <dbReference type="SMART" id="SM00382"/>
    </source>
</evidence>
<dbReference type="GO" id="GO:0005737">
    <property type="term" value="C:cytoplasm"/>
    <property type="evidence" value="ECO:0007669"/>
    <property type="project" value="TreeGrafter"/>
</dbReference>
<dbReference type="CDD" id="cd19499">
    <property type="entry name" value="RecA-like_ClpB_Hsp104-like"/>
    <property type="match status" value="1"/>
</dbReference>
<dbReference type="GO" id="GO:0008233">
    <property type="term" value="F:peptidase activity"/>
    <property type="evidence" value="ECO:0007669"/>
    <property type="project" value="UniProtKB-KW"/>
</dbReference>
<dbReference type="InterPro" id="IPR027417">
    <property type="entry name" value="P-loop_NTPase"/>
</dbReference>
<dbReference type="CDD" id="cd00009">
    <property type="entry name" value="AAA"/>
    <property type="match status" value="1"/>
</dbReference>
<dbReference type="InterPro" id="IPR050130">
    <property type="entry name" value="ClpA_ClpB"/>
</dbReference>
<dbReference type="RefSeq" id="WP_117644011.1">
    <property type="nucleotide sequence ID" value="NZ_QSQR01000011.1"/>
</dbReference>
<dbReference type="InterPro" id="IPR036628">
    <property type="entry name" value="Clp_N_dom_sf"/>
</dbReference>
<reference evidence="6 7" key="1">
    <citation type="submission" date="2018-08" db="EMBL/GenBank/DDBJ databases">
        <title>A genome reference for cultivated species of the human gut microbiota.</title>
        <authorList>
            <person name="Zou Y."/>
            <person name="Xue W."/>
            <person name="Luo G."/>
        </authorList>
    </citation>
    <scope>NUCLEOTIDE SEQUENCE [LARGE SCALE GENOMIC DNA]</scope>
    <source>
        <strain evidence="6 7">TF10-9AT</strain>
    </source>
</reference>
<dbReference type="Proteomes" id="UP000260790">
    <property type="component" value="Unassembled WGS sequence"/>
</dbReference>
<sequence>MKEEYMFTYENIKALGKAGEIAREKGNSAIQTEDYLMAALKTEDTGIGRRFFSEGIAASDVEREIEQGSPLAEEISYEHPEYSYREASDHFKMIKASDVLIKEEMPSDTVLDGLDLPVSEELQKAIDYGRNYAVQNSGGEGIETIHVMLGIARECSSNAYRIVYKLMARNNKISDAESNAVFNRLIMFRSYMNEYGDGYERRKKAEKVAKAKKVAGTGGILNNPYASLIDAITVDLTDMARRGELSPAIGRDSEIDRLATILVRNNKNNAVLLGKAGIGKTAIIEGLAVKIAEKKMGSLNDIRIKSLDPGQLMNPLGLNVEVVTRLLQEAESDRNVIFFIDEMHRFAMAKPLVEFLKPALARGTFRVIGASTEEEWSKAIKGNPALRRRIEEIHVAEPTVKQATKIVKKARIGYENHFMMNYTDEVMNNVCALAKKFYPEKSLPDSALTLLDNTGARLALNSRTFGREKEEYQKRYDDLKQHFEESRKKRYNEEETARLFSELQNMSAERKAGMNSEARRYRRKIRLKDVFETIERETGKTAGMEDIVPDSVRLKKLPEKLEQSVIGQSTATEAMARAVTRAKYGLRRKNRPLGVYLFAGPTGVGKTETAKVIADEAFNGNLIRLDMSEYSSETGKKRLLGSDPGYVGYGETDTLIDKVNRQPESVILFDEIEKAHRSIFDLFLQLFDDGRLTNAQGKTGDFTKSLIIMTSNIGFERKEPTLGFGAEADREQAMIDSINDSLAGFFRPEFLNRIDEKIVFSSLDYDAVLKITDHLLEKEADMIAESGVRIRFSPEVAKFIADRYYDETNGARPIQRGIVREVEDVLTQSLMDGTVRKGKEAYADVFGGSIRIEPMLEVNLKPVDRQDECDLEERMNRAVDDVLKNMQ</sequence>
<dbReference type="InterPro" id="IPR003593">
    <property type="entry name" value="AAA+_ATPase"/>
</dbReference>
<dbReference type="Gene3D" id="1.10.8.60">
    <property type="match status" value="2"/>
</dbReference>
<dbReference type="InterPro" id="IPR041546">
    <property type="entry name" value="ClpA/ClpB_AAA_lid"/>
</dbReference>